<comment type="catalytic activity">
    <reaction evidence="17">
        <text>alpha-ribazole + adenosylcob(III)inamide-GDP = adenosylcob(III)alamin + GMP + H(+)</text>
        <dbReference type="Rhea" id="RHEA:16049"/>
        <dbReference type="ChEBI" id="CHEBI:10329"/>
        <dbReference type="ChEBI" id="CHEBI:15378"/>
        <dbReference type="ChEBI" id="CHEBI:18408"/>
        <dbReference type="ChEBI" id="CHEBI:58115"/>
        <dbReference type="ChEBI" id="CHEBI:60487"/>
        <dbReference type="EC" id="2.7.8.26"/>
    </reaction>
</comment>
<keyword evidence="11" id="KW-0460">Magnesium</keyword>
<evidence type="ECO:0000256" key="12">
    <source>
        <dbReference type="ARBA" id="ARBA00022989"/>
    </source>
</evidence>
<accession>X1JY58</accession>
<dbReference type="EMBL" id="BARV01000538">
    <property type="protein sequence ID" value="GAH99636.1"/>
    <property type="molecule type" value="Genomic_DNA"/>
</dbReference>
<evidence type="ECO:0000256" key="13">
    <source>
        <dbReference type="ARBA" id="ARBA00023136"/>
    </source>
</evidence>
<evidence type="ECO:0000256" key="15">
    <source>
        <dbReference type="ARBA" id="ARBA00032605"/>
    </source>
</evidence>
<gene>
    <name evidence="20" type="ORF">S06H3_01969</name>
</gene>
<keyword evidence="13 19" id="KW-0472">Membrane</keyword>
<dbReference type="PANTHER" id="PTHR34148:SF1">
    <property type="entry name" value="ADENOSYLCOBINAMIDE-GDP RIBAZOLETRANSFERASE"/>
    <property type="match status" value="1"/>
</dbReference>
<dbReference type="Pfam" id="PF02654">
    <property type="entry name" value="CobS"/>
    <property type="match status" value="1"/>
</dbReference>
<evidence type="ECO:0000256" key="14">
    <source>
        <dbReference type="ARBA" id="ARBA00025228"/>
    </source>
</evidence>
<reference evidence="20" key="1">
    <citation type="journal article" date="2014" name="Front. Microbiol.">
        <title>High frequency of phylogenetically diverse reductive dehalogenase-homologous genes in deep subseafloor sedimentary metagenomes.</title>
        <authorList>
            <person name="Kawai M."/>
            <person name="Futagami T."/>
            <person name="Toyoda A."/>
            <person name="Takaki Y."/>
            <person name="Nishi S."/>
            <person name="Hori S."/>
            <person name="Arai W."/>
            <person name="Tsubouchi T."/>
            <person name="Morono Y."/>
            <person name="Uchiyama I."/>
            <person name="Ito T."/>
            <person name="Fujiyama A."/>
            <person name="Inagaki F."/>
            <person name="Takami H."/>
        </authorList>
    </citation>
    <scope>NUCLEOTIDE SEQUENCE</scope>
    <source>
        <strain evidence="20">Expedition CK06-06</strain>
    </source>
</reference>
<feature type="transmembrane region" description="Helical" evidence="19">
    <location>
        <begin position="49"/>
        <end position="73"/>
    </location>
</feature>
<evidence type="ECO:0000256" key="18">
    <source>
        <dbReference type="ARBA" id="ARBA00049504"/>
    </source>
</evidence>
<evidence type="ECO:0000256" key="1">
    <source>
        <dbReference type="ARBA" id="ARBA00001946"/>
    </source>
</evidence>
<evidence type="ECO:0000256" key="17">
    <source>
        <dbReference type="ARBA" id="ARBA00048623"/>
    </source>
</evidence>
<dbReference type="UniPathway" id="UPA00148">
    <property type="reaction ID" value="UER00238"/>
</dbReference>
<evidence type="ECO:0000256" key="7">
    <source>
        <dbReference type="ARBA" id="ARBA00022475"/>
    </source>
</evidence>
<evidence type="ECO:0000256" key="16">
    <source>
        <dbReference type="ARBA" id="ARBA00032853"/>
    </source>
</evidence>
<feature type="transmembrane region" description="Helical" evidence="19">
    <location>
        <begin position="85"/>
        <end position="105"/>
    </location>
</feature>
<dbReference type="InterPro" id="IPR003805">
    <property type="entry name" value="CobS"/>
</dbReference>
<keyword evidence="7" id="KW-1003">Cell membrane</keyword>
<dbReference type="GO" id="GO:0009236">
    <property type="term" value="P:cobalamin biosynthetic process"/>
    <property type="evidence" value="ECO:0007669"/>
    <property type="project" value="UniProtKB-UniPathway"/>
</dbReference>
<comment type="cofactor">
    <cofactor evidence="1">
        <name>Mg(2+)</name>
        <dbReference type="ChEBI" id="CHEBI:18420"/>
    </cofactor>
</comment>
<comment type="function">
    <text evidence="14">Joins adenosylcobinamide-GDP and alpha-ribazole to generate adenosylcobalamin (Ado-cobalamin). Also synthesizes adenosylcobalamin 5'-phosphate from adenosylcobinamide-GDP and alpha-ribazole 5'-phosphate.</text>
</comment>
<evidence type="ECO:0000256" key="19">
    <source>
        <dbReference type="SAM" id="Phobius"/>
    </source>
</evidence>
<keyword evidence="9" id="KW-0808">Transferase</keyword>
<evidence type="ECO:0000256" key="10">
    <source>
        <dbReference type="ARBA" id="ARBA00022692"/>
    </source>
</evidence>
<sequence>DGLSVKSSISDKLKVMSDSQVGGFGVVGGCCLILAKFASLVALPQQLRASALILMPILSRWGMVYAISAFPLAKKEGMGWAIKRGASFWGMVVATLFSFIVVLVLLKWWGAALLAVLGLILLVVSKYLCSRFGGLTGDTYGAINEFAEVVALILTLLIGELGGASWLS</sequence>
<comment type="catalytic activity">
    <reaction evidence="18">
        <text>alpha-ribazole 5'-phosphate + adenosylcob(III)inamide-GDP = adenosylcob(III)alamin 5'-phosphate + GMP + H(+)</text>
        <dbReference type="Rhea" id="RHEA:23560"/>
        <dbReference type="ChEBI" id="CHEBI:15378"/>
        <dbReference type="ChEBI" id="CHEBI:57918"/>
        <dbReference type="ChEBI" id="CHEBI:58115"/>
        <dbReference type="ChEBI" id="CHEBI:60487"/>
        <dbReference type="ChEBI" id="CHEBI:60493"/>
        <dbReference type="EC" id="2.7.8.26"/>
    </reaction>
</comment>
<feature type="transmembrane region" description="Helical" evidence="19">
    <location>
        <begin position="149"/>
        <end position="167"/>
    </location>
</feature>
<evidence type="ECO:0000256" key="2">
    <source>
        <dbReference type="ARBA" id="ARBA00004651"/>
    </source>
</evidence>
<dbReference type="HAMAP" id="MF_00719">
    <property type="entry name" value="CobS"/>
    <property type="match status" value="1"/>
</dbReference>
<proteinExistence type="inferred from homology"/>
<evidence type="ECO:0000256" key="9">
    <source>
        <dbReference type="ARBA" id="ARBA00022679"/>
    </source>
</evidence>
<dbReference type="GO" id="GO:0008818">
    <property type="term" value="F:cobalamin 5'-phosphate synthase activity"/>
    <property type="evidence" value="ECO:0007669"/>
    <property type="project" value="InterPro"/>
</dbReference>
<feature type="transmembrane region" description="Helical" evidence="19">
    <location>
        <begin position="111"/>
        <end position="129"/>
    </location>
</feature>
<comment type="subcellular location">
    <subcellularLocation>
        <location evidence="2">Cell membrane</location>
        <topology evidence="2">Multi-pass membrane protein</topology>
    </subcellularLocation>
</comment>
<feature type="non-terminal residue" evidence="20">
    <location>
        <position position="1"/>
    </location>
</feature>
<keyword evidence="8" id="KW-0169">Cobalamin biosynthesis</keyword>
<dbReference type="GO" id="GO:0051073">
    <property type="term" value="F:adenosylcobinamide-GDP ribazoletransferase activity"/>
    <property type="evidence" value="ECO:0007669"/>
    <property type="project" value="UniProtKB-EC"/>
</dbReference>
<evidence type="ECO:0000256" key="11">
    <source>
        <dbReference type="ARBA" id="ARBA00022842"/>
    </source>
</evidence>
<dbReference type="AlphaFoldDB" id="X1JY58"/>
<name>X1JY58_9ZZZZ</name>
<dbReference type="EC" id="2.7.8.26" evidence="5"/>
<feature type="transmembrane region" description="Helical" evidence="19">
    <location>
        <begin position="21"/>
        <end position="43"/>
    </location>
</feature>
<comment type="caution">
    <text evidence="20">The sequence shown here is derived from an EMBL/GenBank/DDBJ whole genome shotgun (WGS) entry which is preliminary data.</text>
</comment>
<organism evidence="20">
    <name type="scientific">marine sediment metagenome</name>
    <dbReference type="NCBI Taxonomy" id="412755"/>
    <lineage>
        <taxon>unclassified sequences</taxon>
        <taxon>metagenomes</taxon>
        <taxon>ecological metagenomes</taxon>
    </lineage>
</organism>
<dbReference type="GO" id="GO:0005886">
    <property type="term" value="C:plasma membrane"/>
    <property type="evidence" value="ECO:0007669"/>
    <property type="project" value="UniProtKB-SubCell"/>
</dbReference>
<keyword evidence="12 19" id="KW-1133">Transmembrane helix</keyword>
<evidence type="ECO:0000256" key="3">
    <source>
        <dbReference type="ARBA" id="ARBA00004663"/>
    </source>
</evidence>
<evidence type="ECO:0000256" key="8">
    <source>
        <dbReference type="ARBA" id="ARBA00022573"/>
    </source>
</evidence>
<evidence type="ECO:0000256" key="5">
    <source>
        <dbReference type="ARBA" id="ARBA00013200"/>
    </source>
</evidence>
<evidence type="ECO:0000313" key="20">
    <source>
        <dbReference type="EMBL" id="GAH99636.1"/>
    </source>
</evidence>
<dbReference type="PANTHER" id="PTHR34148">
    <property type="entry name" value="ADENOSYLCOBINAMIDE-GDP RIBAZOLETRANSFERASE"/>
    <property type="match status" value="1"/>
</dbReference>
<comment type="pathway">
    <text evidence="3">Cofactor biosynthesis; adenosylcobalamin biosynthesis; adenosylcobalamin from cob(II)yrinate a,c-diamide: step 7/7.</text>
</comment>
<protein>
    <recommendedName>
        <fullName evidence="6">Adenosylcobinamide-GDP ribazoletransferase</fullName>
        <ecNumber evidence="5">2.7.8.26</ecNumber>
    </recommendedName>
    <alternativeName>
        <fullName evidence="16">Cobalamin synthase</fullName>
    </alternativeName>
    <alternativeName>
        <fullName evidence="15">Cobalamin-5'-phosphate synthase</fullName>
    </alternativeName>
</protein>
<evidence type="ECO:0000256" key="4">
    <source>
        <dbReference type="ARBA" id="ARBA00010561"/>
    </source>
</evidence>
<keyword evidence="10 19" id="KW-0812">Transmembrane</keyword>
<comment type="similarity">
    <text evidence="4">Belongs to the CobS family.</text>
</comment>
<evidence type="ECO:0000256" key="6">
    <source>
        <dbReference type="ARBA" id="ARBA00015850"/>
    </source>
</evidence>